<feature type="chain" id="PRO_5038047806" evidence="1">
    <location>
        <begin position="20"/>
        <end position="347"/>
    </location>
</feature>
<evidence type="ECO:0000256" key="1">
    <source>
        <dbReference type="SAM" id="SignalP"/>
    </source>
</evidence>
<evidence type="ECO:0000313" key="3">
    <source>
        <dbReference type="WBParaSite" id="scf7180000416154.g99"/>
    </source>
</evidence>
<dbReference type="AlphaFoldDB" id="A0A915NEC7"/>
<evidence type="ECO:0000313" key="2">
    <source>
        <dbReference type="Proteomes" id="UP000887560"/>
    </source>
</evidence>
<sequence>MITIRNYFLIPFLFAVIICQFGVKAPRGAGNRNRGQQVANNQEYVNQLLQTLYELVPQGNRTNRRNPRADQQVQDIVNYIRSMHTQVDNLSDRLAELQPNITQEQVFFKNFQYWIRKIRCPYRQNVGTFDTIARPAEPAKLDTTLKEIIAGITMKEGLYLDELCIFNITNEKDIIGENLTKKNFHEPLNELKKHVDYCHESKNLKENNCTFVGKVDHNDKEILHRNGNDIGLYEVDNIPKDAEVILKDESLVIEGANQMAYQLGDLALNGKSLHDVITGKENRDLFLNESGFVLSNIRYLRAFYCVQRVANEIVGRYKKMHNSKHALTQYTITGVWIGSEVLILLCG</sequence>
<keyword evidence="2" id="KW-1185">Reference proteome</keyword>
<organism evidence="2 3">
    <name type="scientific">Meloidogyne floridensis</name>
    <dbReference type="NCBI Taxonomy" id="298350"/>
    <lineage>
        <taxon>Eukaryota</taxon>
        <taxon>Metazoa</taxon>
        <taxon>Ecdysozoa</taxon>
        <taxon>Nematoda</taxon>
        <taxon>Chromadorea</taxon>
        <taxon>Rhabditida</taxon>
        <taxon>Tylenchina</taxon>
        <taxon>Tylenchomorpha</taxon>
        <taxon>Tylenchoidea</taxon>
        <taxon>Meloidogynidae</taxon>
        <taxon>Meloidogyninae</taxon>
        <taxon>Meloidogyne</taxon>
    </lineage>
</organism>
<dbReference type="GO" id="GO:0046983">
    <property type="term" value="F:protein dimerization activity"/>
    <property type="evidence" value="ECO:0007669"/>
    <property type="project" value="InterPro"/>
</dbReference>
<reference evidence="3" key="1">
    <citation type="submission" date="2022-11" db="UniProtKB">
        <authorList>
            <consortium name="WormBaseParasite"/>
        </authorList>
    </citation>
    <scope>IDENTIFICATION</scope>
</reference>
<protein>
    <submittedName>
        <fullName evidence="3">Uncharacterized protein</fullName>
    </submittedName>
</protein>
<dbReference type="Pfam" id="PF23174">
    <property type="entry name" value="bHLH_ILI"/>
    <property type="match status" value="1"/>
</dbReference>
<proteinExistence type="predicted"/>
<dbReference type="Proteomes" id="UP000887560">
    <property type="component" value="Unplaced"/>
</dbReference>
<keyword evidence="1" id="KW-0732">Signal</keyword>
<dbReference type="GO" id="GO:0006355">
    <property type="term" value="P:regulation of DNA-templated transcription"/>
    <property type="evidence" value="ECO:0007669"/>
    <property type="project" value="InterPro"/>
</dbReference>
<accession>A0A915NEC7</accession>
<dbReference type="WBParaSite" id="scf7180000416154.g99">
    <property type="protein sequence ID" value="scf7180000416154.g99"/>
    <property type="gene ID" value="scf7180000416154.g99"/>
</dbReference>
<name>A0A915NEC7_9BILA</name>
<feature type="signal peptide" evidence="1">
    <location>
        <begin position="1"/>
        <end position="19"/>
    </location>
</feature>
<dbReference type="GO" id="GO:0040008">
    <property type="term" value="P:regulation of growth"/>
    <property type="evidence" value="ECO:0007669"/>
    <property type="project" value="InterPro"/>
</dbReference>
<dbReference type="InterPro" id="IPR044293">
    <property type="entry name" value="PRE"/>
</dbReference>